<feature type="compositionally biased region" description="Low complexity" evidence="1">
    <location>
        <begin position="313"/>
        <end position="323"/>
    </location>
</feature>
<feature type="region of interest" description="Disordered" evidence="1">
    <location>
        <begin position="309"/>
        <end position="347"/>
    </location>
</feature>
<evidence type="ECO:0000313" key="3">
    <source>
        <dbReference type="EMBL" id="MEC0241711.1"/>
    </source>
</evidence>
<dbReference type="InterPro" id="IPR019076">
    <property type="entry name" value="Spore_lipoprot_YhcN/YlaJ-like"/>
</dbReference>
<protein>
    <submittedName>
        <fullName evidence="3">YhcN/YlaJ family sporulation lipoprotein</fullName>
    </submittedName>
</protein>
<keyword evidence="4" id="KW-1185">Reference proteome</keyword>
<evidence type="ECO:0000256" key="2">
    <source>
        <dbReference type="SAM" id="SignalP"/>
    </source>
</evidence>
<dbReference type="RefSeq" id="WP_326089383.1">
    <property type="nucleotide sequence ID" value="NZ_JARLKZ010000014.1"/>
</dbReference>
<keyword evidence="2" id="KW-0732">Signal</keyword>
<proteinExistence type="predicted"/>
<dbReference type="Proteomes" id="UP001344632">
    <property type="component" value="Unassembled WGS sequence"/>
</dbReference>
<organism evidence="3 4">
    <name type="scientific">Paenibacillus dokdonensis</name>
    <dbReference type="NCBI Taxonomy" id="2567944"/>
    <lineage>
        <taxon>Bacteria</taxon>
        <taxon>Bacillati</taxon>
        <taxon>Bacillota</taxon>
        <taxon>Bacilli</taxon>
        <taxon>Bacillales</taxon>
        <taxon>Paenibacillaceae</taxon>
        <taxon>Paenibacillus</taxon>
    </lineage>
</organism>
<feature type="compositionally biased region" description="Polar residues" evidence="1">
    <location>
        <begin position="324"/>
        <end position="333"/>
    </location>
</feature>
<feature type="region of interest" description="Disordered" evidence="1">
    <location>
        <begin position="212"/>
        <end position="241"/>
    </location>
</feature>
<feature type="chain" id="PRO_5045806145" evidence="2">
    <location>
        <begin position="24"/>
        <end position="347"/>
    </location>
</feature>
<gene>
    <name evidence="3" type="ORF">P4H66_18005</name>
</gene>
<reference evidence="3 4" key="1">
    <citation type="submission" date="2023-03" db="EMBL/GenBank/DDBJ databases">
        <title>Bacillus Genome Sequencing.</title>
        <authorList>
            <person name="Dunlap C."/>
        </authorList>
    </citation>
    <scope>NUCLEOTIDE SEQUENCE [LARGE SCALE GENOMIC DNA]</scope>
    <source>
        <strain evidence="3 4">BD-525</strain>
    </source>
</reference>
<feature type="compositionally biased region" description="Polar residues" evidence="1">
    <location>
        <begin position="212"/>
        <end position="237"/>
    </location>
</feature>
<feature type="signal peptide" evidence="2">
    <location>
        <begin position="1"/>
        <end position="23"/>
    </location>
</feature>
<comment type="caution">
    <text evidence="3">The sequence shown here is derived from an EMBL/GenBank/DDBJ whole genome shotgun (WGS) entry which is preliminary data.</text>
</comment>
<evidence type="ECO:0000313" key="4">
    <source>
        <dbReference type="Proteomes" id="UP001344632"/>
    </source>
</evidence>
<accession>A0ABU6GPP6</accession>
<name>A0ABU6GPP6_9BACL</name>
<sequence length="347" mass="36396">MMRSKAISLSISAALLVSVAGVAGCTTKEPANTNVRTKNVHDARGLNGMNGRLNVNSLRDGNRLSTYSTDGARHNTSNLTSSQELADKVAALKEVRTANVLHTGNSAYVAVTLEDGTKGHMGTKGITGNYGMKSTNSNFRSSSFGTMNNSSFNNNSVGSGTTSANNRGLYGTMGTGSYGIMRGVTGNGTGTGTGTGMDMGTGTSRLHNYTTSSGEPITKSNGFNATTPGTSGTNETLSENKDNVSAEIKTKISDVIKKADPSITNVYVSANPDFVQRVSNYATEVKNGHPIQGMVSELSTMFERIFPMHTGTDHNINTNTNTNRVTPMGNTPSAPLGKTPAGRHMMQ</sequence>
<keyword evidence="3" id="KW-0449">Lipoprotein</keyword>
<dbReference type="PROSITE" id="PS51257">
    <property type="entry name" value="PROKAR_LIPOPROTEIN"/>
    <property type="match status" value="1"/>
</dbReference>
<dbReference type="Pfam" id="PF09580">
    <property type="entry name" value="Spore_YhcN_YlaJ"/>
    <property type="match status" value="2"/>
</dbReference>
<dbReference type="EMBL" id="JARLKZ010000014">
    <property type="protein sequence ID" value="MEC0241711.1"/>
    <property type="molecule type" value="Genomic_DNA"/>
</dbReference>
<evidence type="ECO:0000256" key="1">
    <source>
        <dbReference type="SAM" id="MobiDB-lite"/>
    </source>
</evidence>